<sequence length="178" mass="21037">MRPEDNYRPYPSMKNEPINPFGIYLDLDCVNNTEEAIDKWETAFRIAVSVNKMDIETIKVFLERTLLNSALRYWKNISPDAKQYIFNSDKDLANIITRAVEAFRIEFCGEGNIIRDPTTIQKYLTALLRLQLCDICEIDRYICVFQDYYYHIYNQVPDTGNYLPLFFAKYLIRGDKNK</sequence>
<proteinExistence type="predicted"/>
<keyword evidence="3" id="KW-1185">Reference proteome</keyword>
<gene>
    <name evidence="2" type="ORF">HanXRQr2_Chr17g0822431</name>
</gene>
<dbReference type="AlphaFoldDB" id="A0A9K3GVY8"/>
<dbReference type="GO" id="GO:0043657">
    <property type="term" value="C:host cell"/>
    <property type="evidence" value="ECO:0007669"/>
    <property type="project" value="UniProtKB-SubCell"/>
</dbReference>
<protein>
    <submittedName>
        <fullName evidence="2">Viral coat protein</fullName>
    </submittedName>
</protein>
<dbReference type="GO" id="GO:0005198">
    <property type="term" value="F:structural molecule activity"/>
    <property type="evidence" value="ECO:0007669"/>
    <property type="project" value="InterPro"/>
</dbReference>
<keyword evidence="2" id="KW-0946">Virion</keyword>
<name>A0A9K3GVY8_HELAN</name>
<keyword evidence="2" id="KW-0167">Capsid protein</keyword>
<dbReference type="Gramene" id="mRNA:HanXRQr2_Chr17g0822431">
    <property type="protein sequence ID" value="CDS:HanXRQr2_Chr17g0822431.1"/>
    <property type="gene ID" value="HanXRQr2_Chr17g0822431"/>
</dbReference>
<reference evidence="2" key="1">
    <citation type="journal article" date="2017" name="Nature">
        <title>The sunflower genome provides insights into oil metabolism, flowering and Asterid evolution.</title>
        <authorList>
            <person name="Badouin H."/>
            <person name="Gouzy J."/>
            <person name="Grassa C.J."/>
            <person name="Murat F."/>
            <person name="Staton S.E."/>
            <person name="Cottret L."/>
            <person name="Lelandais-Briere C."/>
            <person name="Owens G.L."/>
            <person name="Carrere S."/>
            <person name="Mayjonade B."/>
            <person name="Legrand L."/>
            <person name="Gill N."/>
            <person name="Kane N.C."/>
            <person name="Bowers J.E."/>
            <person name="Hubner S."/>
            <person name="Bellec A."/>
            <person name="Berard A."/>
            <person name="Berges H."/>
            <person name="Blanchet N."/>
            <person name="Boniface M.C."/>
            <person name="Brunel D."/>
            <person name="Catrice O."/>
            <person name="Chaidir N."/>
            <person name="Claudel C."/>
            <person name="Donnadieu C."/>
            <person name="Faraut T."/>
            <person name="Fievet G."/>
            <person name="Helmstetter N."/>
            <person name="King M."/>
            <person name="Knapp S.J."/>
            <person name="Lai Z."/>
            <person name="Le Paslier M.C."/>
            <person name="Lippi Y."/>
            <person name="Lorenzon L."/>
            <person name="Mandel J.R."/>
            <person name="Marage G."/>
            <person name="Marchand G."/>
            <person name="Marquand E."/>
            <person name="Bret-Mestries E."/>
            <person name="Morien E."/>
            <person name="Nambeesan S."/>
            <person name="Nguyen T."/>
            <person name="Pegot-Espagnet P."/>
            <person name="Pouilly N."/>
            <person name="Raftis F."/>
            <person name="Sallet E."/>
            <person name="Schiex T."/>
            <person name="Thomas J."/>
            <person name="Vandecasteele C."/>
            <person name="Vares D."/>
            <person name="Vear F."/>
            <person name="Vautrin S."/>
            <person name="Crespi M."/>
            <person name="Mangin B."/>
            <person name="Burke J.M."/>
            <person name="Salse J."/>
            <person name="Munos S."/>
            <person name="Vincourt P."/>
            <person name="Rieseberg L.H."/>
            <person name="Langlade N.B."/>
        </authorList>
    </citation>
    <scope>NUCLEOTIDE SEQUENCE</scope>
    <source>
        <tissue evidence="2">Leaves</tissue>
    </source>
</reference>
<dbReference type="InterPro" id="IPR001988">
    <property type="entry name" value="Caulimo_coat"/>
</dbReference>
<evidence type="ECO:0000313" key="2">
    <source>
        <dbReference type="EMBL" id="KAF5757076.1"/>
    </source>
</evidence>
<organism evidence="2 3">
    <name type="scientific">Helianthus annuus</name>
    <name type="common">Common sunflower</name>
    <dbReference type="NCBI Taxonomy" id="4232"/>
    <lineage>
        <taxon>Eukaryota</taxon>
        <taxon>Viridiplantae</taxon>
        <taxon>Streptophyta</taxon>
        <taxon>Embryophyta</taxon>
        <taxon>Tracheophyta</taxon>
        <taxon>Spermatophyta</taxon>
        <taxon>Magnoliopsida</taxon>
        <taxon>eudicotyledons</taxon>
        <taxon>Gunneridae</taxon>
        <taxon>Pentapetalae</taxon>
        <taxon>asterids</taxon>
        <taxon>campanulids</taxon>
        <taxon>Asterales</taxon>
        <taxon>Asteraceae</taxon>
        <taxon>Asteroideae</taxon>
        <taxon>Heliantheae alliance</taxon>
        <taxon>Heliantheae</taxon>
        <taxon>Helianthus</taxon>
    </lineage>
</organism>
<dbReference type="PRINTS" id="PR00221">
    <property type="entry name" value="CAULIMOCOAT"/>
</dbReference>
<comment type="caution">
    <text evidence="2">The sequence shown here is derived from an EMBL/GenBank/DDBJ whole genome shotgun (WGS) entry which is preliminary data.</text>
</comment>
<dbReference type="EMBL" id="MNCJ02000332">
    <property type="protein sequence ID" value="KAF5757076.1"/>
    <property type="molecule type" value="Genomic_DNA"/>
</dbReference>
<evidence type="ECO:0000313" key="3">
    <source>
        <dbReference type="Proteomes" id="UP000215914"/>
    </source>
</evidence>
<evidence type="ECO:0000256" key="1">
    <source>
        <dbReference type="ARBA" id="ARBA00004340"/>
    </source>
</evidence>
<dbReference type="Proteomes" id="UP000215914">
    <property type="component" value="Unassembled WGS sequence"/>
</dbReference>
<reference evidence="2" key="2">
    <citation type="submission" date="2020-06" db="EMBL/GenBank/DDBJ databases">
        <title>Helianthus annuus Genome sequencing and assembly Release 2.</title>
        <authorList>
            <person name="Gouzy J."/>
            <person name="Langlade N."/>
            <person name="Munos S."/>
        </authorList>
    </citation>
    <scope>NUCLEOTIDE SEQUENCE</scope>
    <source>
        <tissue evidence="2">Leaves</tissue>
    </source>
</reference>
<accession>A0A9K3GVY8</accession>
<comment type="subcellular location">
    <subcellularLocation>
        <location evidence="1">Host cell</location>
    </subcellularLocation>
</comment>